<proteinExistence type="predicted"/>
<feature type="compositionally biased region" description="Acidic residues" evidence="1">
    <location>
        <begin position="20"/>
        <end position="29"/>
    </location>
</feature>
<dbReference type="VEuPathDB" id="VectorBase:ACUA018257"/>
<evidence type="ECO:0000313" key="2">
    <source>
        <dbReference type="EnsemblMetazoa" id="ACUA018257-PA"/>
    </source>
</evidence>
<reference evidence="3" key="1">
    <citation type="submission" date="2013-09" db="EMBL/GenBank/DDBJ databases">
        <title>The Genome Sequence of Anopheles culicifacies species A.</title>
        <authorList>
            <consortium name="The Broad Institute Genomics Platform"/>
            <person name="Neafsey D.E."/>
            <person name="Besansky N."/>
            <person name="Howell P."/>
            <person name="Walton C."/>
            <person name="Young S.K."/>
            <person name="Zeng Q."/>
            <person name="Gargeya S."/>
            <person name="Fitzgerald M."/>
            <person name="Haas B."/>
            <person name="Abouelleil A."/>
            <person name="Allen A.W."/>
            <person name="Alvarado L."/>
            <person name="Arachchi H.M."/>
            <person name="Berlin A.M."/>
            <person name="Chapman S.B."/>
            <person name="Gainer-Dewar J."/>
            <person name="Goldberg J."/>
            <person name="Griggs A."/>
            <person name="Gujja S."/>
            <person name="Hansen M."/>
            <person name="Howarth C."/>
            <person name="Imamovic A."/>
            <person name="Ireland A."/>
            <person name="Larimer J."/>
            <person name="McCowan C."/>
            <person name="Murphy C."/>
            <person name="Pearson M."/>
            <person name="Poon T.W."/>
            <person name="Priest M."/>
            <person name="Roberts A."/>
            <person name="Saif S."/>
            <person name="Shea T."/>
            <person name="Sisk P."/>
            <person name="Sykes S."/>
            <person name="Wortman J."/>
            <person name="Nusbaum C."/>
            <person name="Birren B."/>
        </authorList>
    </citation>
    <scope>NUCLEOTIDE SEQUENCE [LARGE SCALE GENOMIC DNA]</scope>
    <source>
        <strain evidence="3">A-37</strain>
    </source>
</reference>
<organism evidence="2 3">
    <name type="scientific">Anopheles culicifacies</name>
    <dbReference type="NCBI Taxonomy" id="139723"/>
    <lineage>
        <taxon>Eukaryota</taxon>
        <taxon>Metazoa</taxon>
        <taxon>Ecdysozoa</taxon>
        <taxon>Arthropoda</taxon>
        <taxon>Hexapoda</taxon>
        <taxon>Insecta</taxon>
        <taxon>Pterygota</taxon>
        <taxon>Neoptera</taxon>
        <taxon>Endopterygota</taxon>
        <taxon>Diptera</taxon>
        <taxon>Nematocera</taxon>
        <taxon>Culicoidea</taxon>
        <taxon>Culicidae</taxon>
        <taxon>Anophelinae</taxon>
        <taxon>Anopheles</taxon>
        <taxon>culicifacies species complex</taxon>
    </lineage>
</organism>
<sequence>MVVCNRAHRVRRLVAWEFESKDEGDDEAPGEGMASTILQNNGTVESATVDVKSDSMLEDITDDDNADDEGEEQDVDESSDDESELKILPVQAIWMLLSTSGEDWLEVGIVTVNFEY</sequence>
<feature type="compositionally biased region" description="Acidic residues" evidence="1">
    <location>
        <begin position="56"/>
        <end position="83"/>
    </location>
</feature>
<dbReference type="AlphaFoldDB" id="A0A182MHA3"/>
<reference evidence="2" key="2">
    <citation type="submission" date="2020-05" db="UniProtKB">
        <authorList>
            <consortium name="EnsemblMetazoa"/>
        </authorList>
    </citation>
    <scope>IDENTIFICATION</scope>
    <source>
        <strain evidence="2">A-37</strain>
    </source>
</reference>
<keyword evidence="3" id="KW-1185">Reference proteome</keyword>
<name>A0A182MHA3_9DIPT</name>
<feature type="compositionally biased region" description="Polar residues" evidence="1">
    <location>
        <begin position="36"/>
        <end position="46"/>
    </location>
</feature>
<feature type="region of interest" description="Disordered" evidence="1">
    <location>
        <begin position="20"/>
        <end position="83"/>
    </location>
</feature>
<evidence type="ECO:0000256" key="1">
    <source>
        <dbReference type="SAM" id="MobiDB-lite"/>
    </source>
</evidence>
<dbReference type="EnsemblMetazoa" id="ACUA018257-RA">
    <property type="protein sequence ID" value="ACUA018257-PA"/>
    <property type="gene ID" value="ACUA018257"/>
</dbReference>
<accession>A0A182MHA3</accession>
<dbReference type="EMBL" id="AXCM01003023">
    <property type="status" value="NOT_ANNOTATED_CDS"/>
    <property type="molecule type" value="Genomic_DNA"/>
</dbReference>
<evidence type="ECO:0000313" key="3">
    <source>
        <dbReference type="Proteomes" id="UP000075883"/>
    </source>
</evidence>
<dbReference type="Proteomes" id="UP000075883">
    <property type="component" value="Unassembled WGS sequence"/>
</dbReference>
<protein>
    <submittedName>
        <fullName evidence="2">Uncharacterized protein</fullName>
    </submittedName>
</protein>